<dbReference type="InterPro" id="IPR051906">
    <property type="entry name" value="TolC-like"/>
</dbReference>
<gene>
    <name evidence="8" type="ORF">HDF23_005590</name>
</gene>
<evidence type="ECO:0000256" key="1">
    <source>
        <dbReference type="ARBA" id="ARBA00004442"/>
    </source>
</evidence>
<comment type="caution">
    <text evidence="8">The sequence shown here is derived from an EMBL/GenBank/DDBJ whole genome shotgun (WGS) entry which is preliminary data.</text>
</comment>
<evidence type="ECO:0000256" key="3">
    <source>
        <dbReference type="ARBA" id="ARBA00022448"/>
    </source>
</evidence>
<evidence type="ECO:0000256" key="6">
    <source>
        <dbReference type="ARBA" id="ARBA00023136"/>
    </source>
</evidence>
<evidence type="ECO:0000256" key="4">
    <source>
        <dbReference type="ARBA" id="ARBA00022452"/>
    </source>
</evidence>
<keyword evidence="9" id="KW-1185">Reference proteome</keyword>
<dbReference type="InterPro" id="IPR003423">
    <property type="entry name" value="OMP_efflux"/>
</dbReference>
<dbReference type="Gene3D" id="1.20.1600.10">
    <property type="entry name" value="Outer membrane efflux proteins (OEP)"/>
    <property type="match status" value="1"/>
</dbReference>
<dbReference type="RefSeq" id="WP_260180820.1">
    <property type="nucleotide sequence ID" value="NZ_JACHCB010000022.1"/>
</dbReference>
<comment type="subcellular location">
    <subcellularLocation>
        <location evidence="1">Cell outer membrane</location>
    </subcellularLocation>
</comment>
<evidence type="ECO:0000256" key="5">
    <source>
        <dbReference type="ARBA" id="ARBA00022692"/>
    </source>
</evidence>
<evidence type="ECO:0000313" key="8">
    <source>
        <dbReference type="EMBL" id="MBB6112807.1"/>
    </source>
</evidence>
<comment type="similarity">
    <text evidence="2">Belongs to the outer membrane factor (OMF) (TC 1.B.17) family.</text>
</comment>
<dbReference type="Pfam" id="PF02321">
    <property type="entry name" value="OEP"/>
    <property type="match status" value="2"/>
</dbReference>
<proteinExistence type="inferred from homology"/>
<dbReference type="Proteomes" id="UP000541583">
    <property type="component" value="Unassembled WGS sequence"/>
</dbReference>
<keyword evidence="4" id="KW-1134">Transmembrane beta strand</keyword>
<accession>A0ABR6PSP6</accession>
<dbReference type="EMBL" id="JACHCB010000022">
    <property type="protein sequence ID" value="MBB6112807.1"/>
    <property type="molecule type" value="Genomic_DNA"/>
</dbReference>
<sequence>MKMTTLNKKPKHLSLFNAVHPFCLYAITFVITASLFVGTANAQDRTITLDEAIKLGLDNSKTLKLSQSKIDQAISEYNQAKDQSLPTGKISYGYTHAEIPANRLALGPESFSLPNRADAYLGILTLNQTIFEGGKLKYARQSTDLLTQVARLDVVNDKDQITYDIITAYYSLYKVLQSKKVVAQNLTTVDAQIKQAQRFFDQGLVTKNDVLRFQLQRSNIELNGIDLETNRRIVNYSLNVLLGLPEGTQLNIAQITEADRQIAPLGNYLDTAMTNRAELQQFDLRTKVSETNIKSIRANTLPTLAASVAGYYVDANINPIPKSGNYITPLTGGLTLSWNFSSLWSNKNKVTEAKIEREQTVINKSISVDRIKNEVNQDYQNYTSALDKIKLLQVAIEQAGENNKILESKYKSNISSATDRADAETLLYQAQINLELAKADAGLAYYTLLKSTGKINKQ</sequence>
<evidence type="ECO:0000256" key="7">
    <source>
        <dbReference type="ARBA" id="ARBA00023237"/>
    </source>
</evidence>
<dbReference type="PANTHER" id="PTHR30026">
    <property type="entry name" value="OUTER MEMBRANE PROTEIN TOLC"/>
    <property type="match status" value="1"/>
</dbReference>
<evidence type="ECO:0000256" key="2">
    <source>
        <dbReference type="ARBA" id="ARBA00007613"/>
    </source>
</evidence>
<keyword evidence="7" id="KW-0998">Cell outer membrane</keyword>
<dbReference type="SUPFAM" id="SSF56954">
    <property type="entry name" value="Outer membrane efflux proteins (OEP)"/>
    <property type="match status" value="1"/>
</dbReference>
<organism evidence="8 9">
    <name type="scientific">Mucilaginibacter lappiensis</name>
    <dbReference type="NCBI Taxonomy" id="354630"/>
    <lineage>
        <taxon>Bacteria</taxon>
        <taxon>Pseudomonadati</taxon>
        <taxon>Bacteroidota</taxon>
        <taxon>Sphingobacteriia</taxon>
        <taxon>Sphingobacteriales</taxon>
        <taxon>Sphingobacteriaceae</taxon>
        <taxon>Mucilaginibacter</taxon>
    </lineage>
</organism>
<dbReference type="PANTHER" id="PTHR30026:SF20">
    <property type="entry name" value="OUTER MEMBRANE PROTEIN TOLC"/>
    <property type="match status" value="1"/>
</dbReference>
<keyword evidence="6" id="KW-0472">Membrane</keyword>
<evidence type="ECO:0000313" key="9">
    <source>
        <dbReference type="Proteomes" id="UP000541583"/>
    </source>
</evidence>
<keyword evidence="5" id="KW-0812">Transmembrane</keyword>
<protein>
    <submittedName>
        <fullName evidence="8">Outer membrane protein TolC</fullName>
    </submittedName>
</protein>
<keyword evidence="3" id="KW-0813">Transport</keyword>
<name>A0ABR6PSP6_9SPHI</name>
<reference evidence="8 9" key="1">
    <citation type="submission" date="2020-08" db="EMBL/GenBank/DDBJ databases">
        <title>Genomic Encyclopedia of Type Strains, Phase IV (KMG-V): Genome sequencing to study the core and pangenomes of soil and plant-associated prokaryotes.</title>
        <authorList>
            <person name="Whitman W."/>
        </authorList>
    </citation>
    <scope>NUCLEOTIDE SEQUENCE [LARGE SCALE GENOMIC DNA]</scope>
    <source>
        <strain evidence="8 9">ANJLi2</strain>
    </source>
</reference>